<evidence type="ECO:0000313" key="2">
    <source>
        <dbReference type="Proteomes" id="UP000192360"/>
    </source>
</evidence>
<dbReference type="PROSITE" id="PS51257">
    <property type="entry name" value="PROKAR_LIPOPROTEIN"/>
    <property type="match status" value="1"/>
</dbReference>
<name>A0A1W1YAE3_9FLAO</name>
<proteinExistence type="predicted"/>
<dbReference type="AlphaFoldDB" id="A0A1W1YAE3"/>
<reference evidence="1 2" key="1">
    <citation type="submission" date="2017-04" db="EMBL/GenBank/DDBJ databases">
        <authorList>
            <person name="Afonso C.L."/>
            <person name="Miller P.J."/>
            <person name="Scott M.A."/>
            <person name="Spackman E."/>
            <person name="Goraichik I."/>
            <person name="Dimitrov K.M."/>
            <person name="Suarez D.L."/>
            <person name="Swayne D.E."/>
        </authorList>
    </citation>
    <scope>NUCLEOTIDE SEQUENCE [LARGE SCALE GENOMIC DNA]</scope>
    <source>
        <strain evidence="1 2">DSM 21164</strain>
    </source>
</reference>
<dbReference type="Proteomes" id="UP000192360">
    <property type="component" value="Unassembled WGS sequence"/>
</dbReference>
<sequence>MKYKIILIALTTLFISCSNDKKTTEKPKEVVKTKSDLLLVNSATKFFSNPSNVDTLTVIINGKSLLKSKAIFKVTSANGKQISSDTIPTIQLLHSDYKTANSSLQEVQIRETVSKLFKNDSYLNYFTKDAYAKAEIVN</sequence>
<evidence type="ECO:0000313" key="1">
    <source>
        <dbReference type="EMBL" id="SMC32718.1"/>
    </source>
</evidence>
<organism evidence="1 2">
    <name type="scientific">Cellulophaga tyrosinoxydans</name>
    <dbReference type="NCBI Taxonomy" id="504486"/>
    <lineage>
        <taxon>Bacteria</taxon>
        <taxon>Pseudomonadati</taxon>
        <taxon>Bacteroidota</taxon>
        <taxon>Flavobacteriia</taxon>
        <taxon>Flavobacteriales</taxon>
        <taxon>Flavobacteriaceae</taxon>
        <taxon>Cellulophaga</taxon>
    </lineage>
</organism>
<dbReference type="OrthoDB" id="1179543at2"/>
<keyword evidence="2" id="KW-1185">Reference proteome</keyword>
<gene>
    <name evidence="1" type="ORF">SAMN05660703_0157</name>
</gene>
<dbReference type="RefSeq" id="WP_084059400.1">
    <property type="nucleotide sequence ID" value="NZ_FWXO01000001.1"/>
</dbReference>
<protein>
    <submittedName>
        <fullName evidence="1">Uncharacterized protein</fullName>
    </submittedName>
</protein>
<dbReference type="STRING" id="504486.SAMN05660703_0157"/>
<dbReference type="EMBL" id="FWXO01000001">
    <property type="protein sequence ID" value="SMC32718.1"/>
    <property type="molecule type" value="Genomic_DNA"/>
</dbReference>
<accession>A0A1W1YAE3</accession>